<dbReference type="InterPro" id="IPR029058">
    <property type="entry name" value="AB_hydrolase_fold"/>
</dbReference>
<evidence type="ECO:0000256" key="3">
    <source>
        <dbReference type="ARBA" id="ARBA00022450"/>
    </source>
</evidence>
<dbReference type="GO" id="GO:0043041">
    <property type="term" value="P:amino acid activation for nonribosomal peptide biosynthetic process"/>
    <property type="evidence" value="ECO:0007669"/>
    <property type="project" value="TreeGrafter"/>
</dbReference>
<dbReference type="Pfam" id="PF13193">
    <property type="entry name" value="AMP-binding_C"/>
    <property type="match status" value="3"/>
</dbReference>
<gene>
    <name evidence="9" type="ORF">SAMN05216386_2801</name>
</gene>
<dbReference type="CDD" id="cd19534">
    <property type="entry name" value="E_NRPS"/>
    <property type="match status" value="1"/>
</dbReference>
<evidence type="ECO:0000256" key="4">
    <source>
        <dbReference type="ARBA" id="ARBA00022553"/>
    </source>
</evidence>
<dbReference type="Proteomes" id="UP000183107">
    <property type="component" value="Unassembled WGS sequence"/>
</dbReference>
<dbReference type="SUPFAM" id="SSF53474">
    <property type="entry name" value="alpha/beta-Hydrolases"/>
    <property type="match status" value="1"/>
</dbReference>
<dbReference type="CDD" id="cd19531">
    <property type="entry name" value="LCL_NRPS-like"/>
    <property type="match status" value="1"/>
</dbReference>
<dbReference type="GO" id="GO:0016874">
    <property type="term" value="F:ligase activity"/>
    <property type="evidence" value="ECO:0007669"/>
    <property type="project" value="UniProtKB-KW"/>
</dbReference>
<dbReference type="CDD" id="cd17649">
    <property type="entry name" value="A_NRPS_PvdJ-like"/>
    <property type="match status" value="2"/>
</dbReference>
<dbReference type="PANTHER" id="PTHR45527">
    <property type="entry name" value="NONRIBOSOMAL PEPTIDE SYNTHETASE"/>
    <property type="match status" value="1"/>
</dbReference>
<dbReference type="PROSITE" id="PS50075">
    <property type="entry name" value="CARRIER"/>
    <property type="match status" value="3"/>
</dbReference>
<dbReference type="PROSITE" id="PS00455">
    <property type="entry name" value="AMP_BINDING"/>
    <property type="match status" value="3"/>
</dbReference>
<feature type="domain" description="Carrier" evidence="8">
    <location>
        <begin position="1017"/>
        <end position="1091"/>
    </location>
</feature>
<dbReference type="InterPro" id="IPR001031">
    <property type="entry name" value="Thioesterase"/>
</dbReference>
<dbReference type="OrthoDB" id="8612214at2"/>
<feature type="domain" description="Carrier" evidence="8">
    <location>
        <begin position="3617"/>
        <end position="3694"/>
    </location>
</feature>
<dbReference type="FunFam" id="3.30.559.30:FF:000001">
    <property type="entry name" value="Non-ribosomal peptide synthetase"/>
    <property type="match status" value="1"/>
</dbReference>
<dbReference type="InterPro" id="IPR000873">
    <property type="entry name" value="AMP-dep_synth/lig_dom"/>
</dbReference>
<proteinExistence type="inferred from homology"/>
<accession>A0A1I5EX53</accession>
<dbReference type="GO" id="GO:0005737">
    <property type="term" value="C:cytoplasm"/>
    <property type="evidence" value="ECO:0007669"/>
    <property type="project" value="TreeGrafter"/>
</dbReference>
<dbReference type="InterPro" id="IPR010071">
    <property type="entry name" value="AA_adenyl_dom"/>
</dbReference>
<dbReference type="InterPro" id="IPR020845">
    <property type="entry name" value="AMP-binding_CS"/>
</dbReference>
<dbReference type="FunFam" id="3.30.300.30:FF:000015">
    <property type="entry name" value="Nonribosomal peptide synthase SidD"/>
    <property type="match status" value="1"/>
</dbReference>
<dbReference type="InterPro" id="IPR010060">
    <property type="entry name" value="NRPS_synth"/>
</dbReference>
<dbReference type="Gene3D" id="3.30.300.30">
    <property type="match status" value="3"/>
</dbReference>
<dbReference type="Gene3D" id="3.40.50.980">
    <property type="match status" value="6"/>
</dbReference>
<protein>
    <submittedName>
        <fullName evidence="9">Non-ribosomal peptide synthase domain TIGR01720/amino acid adenylation domain-containing protein</fullName>
    </submittedName>
</protein>
<reference evidence="10" key="1">
    <citation type="submission" date="2016-10" db="EMBL/GenBank/DDBJ databases">
        <authorList>
            <person name="Varghese N."/>
        </authorList>
    </citation>
    <scope>NUCLEOTIDE SEQUENCE [LARGE SCALE GENOMIC DNA]</scope>
    <source>
        <strain evidence="10">Nsp8</strain>
    </source>
</reference>
<dbReference type="CDD" id="cd19543">
    <property type="entry name" value="DCL_NRPS"/>
    <property type="match status" value="2"/>
</dbReference>
<dbReference type="SUPFAM" id="SSF47336">
    <property type="entry name" value="ACP-like"/>
    <property type="match status" value="3"/>
</dbReference>
<dbReference type="NCBIfam" id="TIGR01720">
    <property type="entry name" value="NRPS-para261"/>
    <property type="match status" value="1"/>
</dbReference>
<keyword evidence="3" id="KW-0596">Phosphopantetheine</keyword>
<dbReference type="InterPro" id="IPR025110">
    <property type="entry name" value="AMP-bd_C"/>
</dbReference>
<dbReference type="EMBL" id="FOVJ01000009">
    <property type="protein sequence ID" value="SFO16108.1"/>
    <property type="molecule type" value="Genomic_DNA"/>
</dbReference>
<evidence type="ECO:0000313" key="10">
    <source>
        <dbReference type="Proteomes" id="UP000183107"/>
    </source>
</evidence>
<dbReference type="SMART" id="SM00823">
    <property type="entry name" value="PKS_PP"/>
    <property type="match status" value="2"/>
</dbReference>
<sequence>MNSSDLTQRRARLTPEQRKKLAQRLTGANAPARQPNIPRRDSTGPAPLSYAQQRHWFLWQLEPLSTAYHISGGLRLVGKLDIEALRSSFEALGRRHESLRTVFRANAEGLPEQIIEDESGLDILLIDFSNLSAEQGRVRGYEEANRINATPFDLTQGPLLRLALIRIAPEEHLLVVVMHHIISDAWSNRIVIDEFAAHYRLRVQQEGEGQEPSLPALTIQYADYAVWQRNWLEAGEKDRQLAYWRSQLGEEHPVLQLPTDHPRPSVASYRAGRHIFMLPAGLVVGLQRQAQSQGATLFMALLAGFQALLHRYSEQHDIRVGVPVANRHRFEIENIIGLFVNTQVLRARIDGRMSLKAILNEVREAALGAQTHQDLPFEQLVEALQPERNLNQNPLFQVMYNHLREDYRALERLPGLTVEDHELSKQAAQFELTLDTVEYPDGRLEAIFTYAAELFESATIERLGERYLHLLEQLAGHPERSLGDIDILSEAERGQLRAWGVNDRRYGDTEPVHRLIERQVEARPEAVALIFGDTELSYAELNRRANCLAHRLMSLGVKPETRVGIAVERSIEMVVGLLAILKAGGAYVPLDPEYPRERLDYMVGDSGIGLLLTQSHIKSRIPHSSGCEVLELDVLDLEDEPESNPQVSLHGQNLAYVIYTSGSTGKPKGVGNRHCSLYNRLVWMQEAHVLNHGDTVLQKTPFSFDVSVWEFFWPLMHGARLAVASPGDHRDPARLLALIQRHHVTTLHFVPSMLQAFVAHEGIEVCTSLRRIICSGEALPAEMEKKVFGKLPGVGLYNLYGPTEAAIDVTQWECVDKGDSNVPIGQPITDTQTYILDAHLNQVPGGVAGELYLGGVGLARGYLNRGGLTAERFIADPFDEEGGRLYRTGDLARWRADGQIEYLGRLDHQVKIRGFRIELGEIETQLLAQPEIREAVVIAREAEGAGGGARLVGYVSPHCGASVDAALMREALAKALPDYMIPSAIVVLESLPLNPNGKVDRKALPEPEFVGTVDYEAPQGEVEEALAGIWAQVLGVGQVGRNDNFFELGGDSILSLQIVTKARRAGWKITPRQLFERQTIASLATIAATVQEAAASVQRKEGAGTGSADGLVPLLPIQAEFFEQEIPARHHWNQAALLKSRQPLDPGHLDRALEAVVRHHDALRFRYTQNESGNWQQFPGESAACDLLWIRRAATEVDLEALCTEAQRSLDLTEGPLLRALLIDMPDGGQRLLLAIHHLVIDGVSWRILLEDLQTAYSQARTSNAITLPAHTAGYEEWTRRLQGCAREYTEELAYWQSLADWPVVLPADNPQGTNIVRHRISATLRLDRTLTRTLLKQAPAAYRTHVNDLLLTALGSALCRWSGHKKILVDLEGHGREDLYDIDLSQTVGWFTSLYPVALDPSGNLDQRIKRIKESLRRIPNRGLGYGVLKYNGTPEQRKVLASLPRAEVVFNYLGQFDASFDEKALWMLADESVGDSMDEAAPLEHEISINGSVYGGELSLDVSYSEARYEKATIEVFINLYRAELEALIAHCTGDVHGVTPSDFPLAGITQQELDRLPVPPAQLEDLYPLSPMQSGILFHSVFDADAGIYLNQLRVDIEGLDVKRFKAGWQAAMDRHEVLRTGFLAQGDVPLQWVAKTVEVPFVEYDWWNQASGLPGDQERDLEVLAQSEHALGFDLAKPPLMRLALVRIADNRHHLIWTIHHLLLDGWSTSQLTGEVLRHYAGSALPASGGRYRDFIEWLHACDAKVSEAYWRERLREAAEPTRLADVLPAPSISAGNTAYGEHATALERTVTEGLIEFAKRERVTVNTLVQAAWALLLNRYTGRKTVCFGVTVAGRPADLPGAERLLGLFINTLPMIAMLQPEQETGTWLRDLQAQNLASREHEHTPLYEIQRWLGQSGQGLFDSILVFENYPVDEVLQQSAPGGLVFSGIRNRETTNYPMTISVMQSDTLYLHYSYARRHFSADVVNCIGDQVIRLLRQIAQSPTLQLGDIDILSEAERGQLRAWGVNDRRYGDTEPVHRLIERQVEARPEAVALIFGDTELSYAELNRRANCLAHRLMSLGVKPETRVGIAVERSIEMVVGLLAILKAGGAYVPLDPEYPRERLDYMVTDSALGLLLTQSHIRGRIPQSAQCEVLELDVLDLDGESERNPAVSLHGDNFAYVIYTSGSTGKPKGVGVPHHALAEHAQVAVGFFCLASSDRMLQFSTINFDGFIEQLFPPLCVGAGVVLRGPMLWDSDTFYHELINKRITVADLTTAYWFLLVQDFARIGPRDYGLLRQVHAGGEAMSPEGLIAWKHAGFDGVTLLNTYGPTEAAVTATACDCSNYSRGNEAVLTKVAIGKPLAGRNIYLLDANLTPVPSGIPGELCIGGDLLARGYLNRGGLTAERFIADPFDEEGGRLYRTGDLARWRADGQIEYLGRLDHQVKIRGFRIELGEIEAQLLIQPDVREAVVIAGEGPSGARLVGYVSPHAGKNVDIVRLREALAKVLPDYMIPSAIVVLESLPLNPNGKVDRKALPEPEFVGTVDYEAPQGEVEEALAGIWAQVLGVGQVGRNDNFFELGGDSILSLQIVTKARRAGWKITPRQLFERQTITSLSKVTEAIQEPAEVVARRQRGYLRDYLRTEAISMLAFTDDEIEDIYPLSPTQEGMLFHTLEATGTGLYVNQISVEVEGLEPKRLADAWRAMVARHPVLRTGFLWQAGLARPLQIIFKQVDVPVVHLDWRGLDQLESRIAVYAEEDLTREFDFLAPPLVRLAFIRIADDRYHLVWTKHHILLDGWSDSMLISEWLRCYGGETLVAPGPDYGHYVHWLARQDVQATKVFWQTELRGIEGATILAQATNRLGKRKEGDKRSGFAQIYTRLNPEETLQLKAFAQRRQVTLNTVIQAAWALLLQRYTGKDTVVFGATVAGRPPSLPKADEILGLFINTIPVPVERRSELTVVEYLSLLQKTNARLREHEHASLAEVQRWAGSPGQSLFDSIVVFENYPIDEAMRGNELYGLRFGEVEGKGLTGYAMDLQVVVGEMLEIEYCYGQANIPDEFALEIREHMEFLMREMVAHPQRVIGELGWMEGVKPDHLFSLGSTTRTPGLSQLPHLPVHRLIEQNAVEQPEAIALLMGERELCYGELNMRANRLAHKLVSMGMGPDVRVGVAMERSLEVIVTLLAVLKAGGAYVPLDPEYPAERLSFMIKDSGMSLLLTEEKLLRKLGSDAKVRPLALDSLDVTAESSQNPSIPLHEHNLAYIIYTSGSTGLPKGVAVAHGPLSMHCRATAEIYGMTPHSCELLFMSFSFDGAHERWLTALTVGAGLAVRDQELWTAEQTYDALHNYGITNAAFPPAYLGQVAEWAAPRSDPPPVELYVFGGEAMPKASYDLVRKTLRPRILINGYGPTETVVTPLIWKTEASNSFDCAYAPIGRPVGERTAYVLDVDMQPVPVGVVGELYIGGYGLARGYLGRTGMTAERFVADPFDANGGRLYRTGDLVRWLDDGNIEYIGRADHQVKIRGFRIELGEIEACIRELHETGDVAVVVYDGPTGPQLVAYVVPVAAASAAPVQGEATHDFSAELKQQLAKRLPDYMVPAHILMLETLPRLPSGKLNRDGLPEPGAVASDIYRVPSTPEARLLAQIWQEVLGVERVGETDNFFALGGDSLSSLKVMARMRNVPGAKFDFKLRDLMQRPSIADLLGLDMQAPAETQTLLLLNQPGEKAKAEPLFCIHAGFGTVFDYQPLARQLHGKRTVYGLPSRMLANPAHSDTSLAQMAADYCQIIRQMQPEGPYHLLGWSLGGTLAAMIAASLEAEAQTVAFLGLIDPFIPDVDEPEPDDWRQDFFDFVSVALPGAKIEGVGSVYSNDNVTGVEQPSEQIISSLLEALILAEQARRGTGGSSSAEVGGYADMGAGELARIFTVARHLKALAAQAPSLSRLNIPPSCWWVAARPLSDRSALARQIDQVEPVSNEINTDHFAIVRASPLLLGIKSALEDLYSQSTFLPT</sequence>
<dbReference type="Pfam" id="PF00550">
    <property type="entry name" value="PP-binding"/>
    <property type="match status" value="3"/>
</dbReference>
<keyword evidence="4" id="KW-0597">Phosphoprotein</keyword>
<dbReference type="Gene3D" id="3.40.50.1820">
    <property type="entry name" value="alpha/beta hydrolase"/>
    <property type="match status" value="1"/>
</dbReference>
<keyword evidence="10" id="KW-1185">Reference proteome</keyword>
<keyword evidence="5" id="KW-0436">Ligase</keyword>
<dbReference type="FunFam" id="3.40.50.12780:FF:000012">
    <property type="entry name" value="Non-ribosomal peptide synthetase"/>
    <property type="match status" value="2"/>
</dbReference>
<comment type="similarity">
    <text evidence="2">Belongs to the ATP-dependent AMP-binding enzyme family.</text>
</comment>
<name>A0A1I5EX53_9PROT</name>
<dbReference type="InterPro" id="IPR020806">
    <property type="entry name" value="PKS_PP-bd"/>
</dbReference>
<dbReference type="SUPFAM" id="SSF52777">
    <property type="entry name" value="CoA-dependent acyltransferases"/>
    <property type="match status" value="8"/>
</dbReference>
<feature type="domain" description="Carrier" evidence="8">
    <location>
        <begin position="2534"/>
        <end position="2608"/>
    </location>
</feature>
<dbReference type="GO" id="GO:0044550">
    <property type="term" value="P:secondary metabolite biosynthetic process"/>
    <property type="evidence" value="ECO:0007669"/>
    <property type="project" value="UniProtKB-ARBA"/>
</dbReference>
<dbReference type="InterPro" id="IPR036736">
    <property type="entry name" value="ACP-like_sf"/>
</dbReference>
<dbReference type="InterPro" id="IPR009081">
    <property type="entry name" value="PP-bd_ACP"/>
</dbReference>
<dbReference type="Pfam" id="PF00975">
    <property type="entry name" value="Thioesterase"/>
    <property type="match status" value="1"/>
</dbReference>
<evidence type="ECO:0000259" key="8">
    <source>
        <dbReference type="PROSITE" id="PS50075"/>
    </source>
</evidence>
<dbReference type="FunFam" id="2.30.38.10:FF:000001">
    <property type="entry name" value="Non-ribosomal peptide synthetase PvdI"/>
    <property type="match status" value="3"/>
</dbReference>
<dbReference type="SUPFAM" id="SSF56801">
    <property type="entry name" value="Acetyl-CoA synthetase-like"/>
    <property type="match status" value="3"/>
</dbReference>
<dbReference type="InterPro" id="IPR001242">
    <property type="entry name" value="Condensation_dom"/>
</dbReference>
<dbReference type="PANTHER" id="PTHR45527:SF1">
    <property type="entry name" value="FATTY ACID SYNTHASE"/>
    <property type="match status" value="1"/>
</dbReference>
<feature type="region of interest" description="Disordered" evidence="7">
    <location>
        <begin position="1"/>
        <end position="45"/>
    </location>
</feature>
<keyword evidence="6" id="KW-0677">Repeat</keyword>
<dbReference type="InterPro" id="IPR006162">
    <property type="entry name" value="Ppantetheine_attach_site"/>
</dbReference>
<dbReference type="Pfam" id="PF00501">
    <property type="entry name" value="AMP-binding"/>
    <property type="match status" value="3"/>
</dbReference>
<dbReference type="FunFam" id="3.40.50.980:FF:000002">
    <property type="entry name" value="Enterobactin synthetase component F"/>
    <property type="match status" value="1"/>
</dbReference>
<dbReference type="RefSeq" id="WP_143072005.1">
    <property type="nucleotide sequence ID" value="NZ_FOVJ01000009.1"/>
</dbReference>
<dbReference type="Gene3D" id="1.10.1200.10">
    <property type="entry name" value="ACP-like"/>
    <property type="match status" value="3"/>
</dbReference>
<dbReference type="Gene3D" id="3.30.559.10">
    <property type="entry name" value="Chloramphenicol acetyltransferase-like domain"/>
    <property type="match status" value="4"/>
</dbReference>
<evidence type="ECO:0000256" key="1">
    <source>
        <dbReference type="ARBA" id="ARBA00001957"/>
    </source>
</evidence>
<dbReference type="FunFam" id="3.40.50.980:FF:000001">
    <property type="entry name" value="Non-ribosomal peptide synthetase"/>
    <property type="match status" value="3"/>
</dbReference>
<evidence type="ECO:0000256" key="6">
    <source>
        <dbReference type="ARBA" id="ARBA00022737"/>
    </source>
</evidence>
<dbReference type="CDD" id="cd17646">
    <property type="entry name" value="A_NRPS_AB3403-like"/>
    <property type="match status" value="1"/>
</dbReference>
<evidence type="ECO:0000256" key="5">
    <source>
        <dbReference type="ARBA" id="ARBA00022598"/>
    </source>
</evidence>
<dbReference type="InterPro" id="IPR023213">
    <property type="entry name" value="CAT-like_dom_sf"/>
</dbReference>
<dbReference type="NCBIfam" id="TIGR01733">
    <property type="entry name" value="AA-adenyl-dom"/>
    <property type="match status" value="3"/>
</dbReference>
<comment type="cofactor">
    <cofactor evidence="1">
        <name>pantetheine 4'-phosphate</name>
        <dbReference type="ChEBI" id="CHEBI:47942"/>
    </cofactor>
</comment>
<evidence type="ECO:0000256" key="7">
    <source>
        <dbReference type="SAM" id="MobiDB-lite"/>
    </source>
</evidence>
<dbReference type="Pfam" id="PF00668">
    <property type="entry name" value="Condensation"/>
    <property type="match status" value="4"/>
</dbReference>
<organism evidence="9 10">
    <name type="scientific">Nitrosospira briensis</name>
    <dbReference type="NCBI Taxonomy" id="35799"/>
    <lineage>
        <taxon>Bacteria</taxon>
        <taxon>Pseudomonadati</taxon>
        <taxon>Pseudomonadota</taxon>
        <taxon>Betaproteobacteria</taxon>
        <taxon>Nitrosomonadales</taxon>
        <taxon>Nitrosomonadaceae</taxon>
        <taxon>Nitrosospira</taxon>
    </lineage>
</organism>
<evidence type="ECO:0000256" key="2">
    <source>
        <dbReference type="ARBA" id="ARBA00006432"/>
    </source>
</evidence>
<evidence type="ECO:0000313" key="9">
    <source>
        <dbReference type="EMBL" id="SFO16108.1"/>
    </source>
</evidence>
<dbReference type="NCBIfam" id="NF003417">
    <property type="entry name" value="PRK04813.1"/>
    <property type="match status" value="3"/>
</dbReference>
<dbReference type="PROSITE" id="PS00012">
    <property type="entry name" value="PHOSPHOPANTETHEINE"/>
    <property type="match status" value="2"/>
</dbReference>
<dbReference type="FunFam" id="1.10.1200.10:FF:000005">
    <property type="entry name" value="Nonribosomal peptide synthetase 1"/>
    <property type="match status" value="2"/>
</dbReference>
<dbReference type="FunFam" id="3.30.300.30:FF:000010">
    <property type="entry name" value="Enterobactin synthetase component F"/>
    <property type="match status" value="2"/>
</dbReference>
<dbReference type="InterPro" id="IPR045851">
    <property type="entry name" value="AMP-bd_C_sf"/>
</dbReference>
<dbReference type="GO" id="GO:0031177">
    <property type="term" value="F:phosphopantetheine binding"/>
    <property type="evidence" value="ECO:0007669"/>
    <property type="project" value="InterPro"/>
</dbReference>
<dbReference type="Gene3D" id="2.30.38.10">
    <property type="entry name" value="Luciferase, Domain 3"/>
    <property type="match status" value="3"/>
</dbReference>
<dbReference type="Gene3D" id="3.30.559.30">
    <property type="entry name" value="Nonribosomal peptide synthetase, condensation domain"/>
    <property type="match status" value="4"/>
</dbReference>